<proteinExistence type="predicted"/>
<keyword evidence="2" id="KW-1185">Reference proteome</keyword>
<name>A0A2S6CYC8_9CYAN</name>
<accession>A0A2S6CYC8</accession>
<dbReference type="Proteomes" id="UP000239589">
    <property type="component" value="Unassembled WGS sequence"/>
</dbReference>
<organism evidence="1 2">
    <name type="scientific">Cuspidothrix issatschenkoi CHARLIE-1</name>
    <dbReference type="NCBI Taxonomy" id="2052836"/>
    <lineage>
        <taxon>Bacteria</taxon>
        <taxon>Bacillati</taxon>
        <taxon>Cyanobacteriota</taxon>
        <taxon>Cyanophyceae</taxon>
        <taxon>Nostocales</taxon>
        <taxon>Aphanizomenonaceae</taxon>
        <taxon>Cuspidothrix</taxon>
    </lineage>
</organism>
<dbReference type="AlphaFoldDB" id="A0A2S6CYC8"/>
<comment type="caution">
    <text evidence="1">The sequence shown here is derived from an EMBL/GenBank/DDBJ whole genome shotgun (WGS) entry which is preliminary data.</text>
</comment>
<sequence>MWFKGCNQGKTIAAFDTSIFVAFRCLHEKYDRKFQARIEHSSYRTPHFLFLIWYRFVIPTAPG</sequence>
<protein>
    <submittedName>
        <fullName evidence="1">Uncharacterized protein</fullName>
    </submittedName>
</protein>
<gene>
    <name evidence="1" type="ORF">CUN59_02850</name>
</gene>
<evidence type="ECO:0000313" key="2">
    <source>
        <dbReference type="Proteomes" id="UP000239589"/>
    </source>
</evidence>
<evidence type="ECO:0000313" key="1">
    <source>
        <dbReference type="EMBL" id="PPJ64768.1"/>
    </source>
</evidence>
<dbReference type="EMBL" id="PGEM01000021">
    <property type="protein sequence ID" value="PPJ64768.1"/>
    <property type="molecule type" value="Genomic_DNA"/>
</dbReference>
<reference evidence="1 2" key="1">
    <citation type="submission" date="2018-02" db="EMBL/GenBank/DDBJ databases">
        <title>Discovery of a pederin family compound in a non-symbiotic bloom-forming cyanobacterium.</title>
        <authorList>
            <person name="Kust A."/>
            <person name="Mares J."/>
            <person name="Jokela J."/>
            <person name="Urajova P."/>
            <person name="Hajek J."/>
            <person name="Saurav K."/>
            <person name="Voracova K."/>
            <person name="Fewer D.P."/>
            <person name="Haapaniemi E."/>
            <person name="Permi P."/>
            <person name="Rehakova K."/>
            <person name="Sivonen K."/>
            <person name="Hrouzek P."/>
        </authorList>
    </citation>
    <scope>NUCLEOTIDE SEQUENCE [LARGE SCALE GENOMIC DNA]</scope>
    <source>
        <strain evidence="1 2">CHARLIE-1</strain>
    </source>
</reference>